<evidence type="ECO:0000256" key="1">
    <source>
        <dbReference type="SAM" id="MobiDB-lite"/>
    </source>
</evidence>
<feature type="compositionally biased region" description="Basic residues" evidence="1">
    <location>
        <begin position="170"/>
        <end position="179"/>
    </location>
</feature>
<reference evidence="2 3" key="1">
    <citation type="submission" date="2021-04" db="EMBL/GenBank/DDBJ databases">
        <authorList>
            <person name="Bliznina A."/>
        </authorList>
    </citation>
    <scope>NUCLEOTIDE SEQUENCE [LARGE SCALE GENOMIC DNA]</scope>
</reference>
<sequence>MQDTPNFFQCLNCGEFRSSENDDHFAECTGITCRKCKRTFTGPENYNEHLVFGCAPKRYAAPQTIIMPAKNKSKSRQGHKMKRTCPYCLQTMSQNEYYREHKQKCFGIVCMACKTTVPITLFDRHSMICRTNFSKNPYSSYQKKDIEDILADDERISTENDKTPEYDSAKRRKSYQTKKRSLEASELETELTLQLSQDNNDDDISDKIKTTVARVQTILDPLDPETRHCVEYALNLVPLEVIGGLIEKIRNHDVSRRILASLIPETPGPLVKKFIMRSFDSIGVSRFRVQTAISDREKLQNGPDCPDLRKKRIETLTDDEKEALVKIWYASSTPVVGKQSMMIIDPLKCTPLHKRFYDQYGAFYEEKKIGQKSAQIMRVQKYVLCKSLPEIYAEVNEISSKFTPYLINKVRPKNIITRSSDHFWQHQCLCSSCTNAEASTVHLNQIIRENLPQESRSSHKWITVSSILEKTVCGTNSFENIMCADSKKYSSCFAHSTQQNGCVKCHHKCSSKSVEEAINDLLKNVQTTGKIYRLPHFRSDKKAHGNTLWIPRGSEECMMDFRRAKEFCIQSLSEIQAHWFDKVHAKENKIICRAGDVEIDRKFIYVEFDYGRSFTLLPSMRTQGQYLNTRPIAPLTYLFTIFDDLTESWRRFVIHGISQKKSTSHIKDLETIAFRKASDEGIDIADKHIVICSDNSGSEFKNKYSLAMLRNLRSSTIRFKAPAHGKIR</sequence>
<accession>A0ABN7T1C2</accession>
<feature type="region of interest" description="Disordered" evidence="1">
    <location>
        <begin position="155"/>
        <end position="181"/>
    </location>
</feature>
<evidence type="ECO:0000313" key="3">
    <source>
        <dbReference type="Proteomes" id="UP001158576"/>
    </source>
</evidence>
<keyword evidence="3" id="KW-1185">Reference proteome</keyword>
<dbReference type="Proteomes" id="UP001158576">
    <property type="component" value="Chromosome 2"/>
</dbReference>
<proteinExistence type="predicted"/>
<organism evidence="2 3">
    <name type="scientific">Oikopleura dioica</name>
    <name type="common">Tunicate</name>
    <dbReference type="NCBI Taxonomy" id="34765"/>
    <lineage>
        <taxon>Eukaryota</taxon>
        <taxon>Metazoa</taxon>
        <taxon>Chordata</taxon>
        <taxon>Tunicata</taxon>
        <taxon>Appendicularia</taxon>
        <taxon>Copelata</taxon>
        <taxon>Oikopleuridae</taxon>
        <taxon>Oikopleura</taxon>
    </lineage>
</organism>
<evidence type="ECO:0000313" key="2">
    <source>
        <dbReference type="EMBL" id="CAG5110846.1"/>
    </source>
</evidence>
<name>A0ABN7T1C2_OIKDI</name>
<feature type="compositionally biased region" description="Basic and acidic residues" evidence="1">
    <location>
        <begin position="155"/>
        <end position="169"/>
    </location>
</feature>
<gene>
    <name evidence="2" type="ORF">OKIOD_LOCUS13967</name>
</gene>
<protein>
    <submittedName>
        <fullName evidence="2">Oidioi.mRNA.OKI2018_I69.chr2.g5202.t1.cds</fullName>
    </submittedName>
</protein>
<dbReference type="EMBL" id="OU015567">
    <property type="protein sequence ID" value="CAG5110846.1"/>
    <property type="molecule type" value="Genomic_DNA"/>
</dbReference>